<sequence length="106" mass="12291">MLTDKDKAHENISFLESILSFRGNLTMGTLKKRFLPPHKRFPIREVLSLIPTAQCFCVNEVRAVSPRQNSCPITTSEIIALNRDCQNIDHHQHVEYGRTILYYLSY</sequence>
<organism evidence="1">
    <name type="scientific">Cacopsylla melanoneura</name>
    <dbReference type="NCBI Taxonomy" id="428564"/>
    <lineage>
        <taxon>Eukaryota</taxon>
        <taxon>Metazoa</taxon>
        <taxon>Ecdysozoa</taxon>
        <taxon>Arthropoda</taxon>
        <taxon>Hexapoda</taxon>
        <taxon>Insecta</taxon>
        <taxon>Pterygota</taxon>
        <taxon>Neoptera</taxon>
        <taxon>Paraneoptera</taxon>
        <taxon>Hemiptera</taxon>
        <taxon>Sternorrhyncha</taxon>
        <taxon>Psylloidea</taxon>
        <taxon>Psyllidae</taxon>
        <taxon>Psyllinae</taxon>
        <taxon>Cacopsylla</taxon>
    </lineage>
</organism>
<reference evidence="1" key="1">
    <citation type="submission" date="2021-05" db="EMBL/GenBank/DDBJ databases">
        <authorList>
            <person name="Alioto T."/>
            <person name="Alioto T."/>
            <person name="Gomez Garrido J."/>
        </authorList>
    </citation>
    <scope>NUCLEOTIDE SEQUENCE</scope>
</reference>
<dbReference type="AlphaFoldDB" id="A0A8D9E8W3"/>
<name>A0A8D9E8W3_9HEMI</name>
<proteinExistence type="predicted"/>
<evidence type="ECO:0000313" key="1">
    <source>
        <dbReference type="EMBL" id="CAG6744836.1"/>
    </source>
</evidence>
<dbReference type="EMBL" id="HBUF01476526">
    <property type="protein sequence ID" value="CAG6744836.1"/>
    <property type="molecule type" value="Transcribed_RNA"/>
</dbReference>
<protein>
    <submittedName>
        <fullName evidence="1">Uncharacterized protein</fullName>
    </submittedName>
</protein>
<accession>A0A8D9E8W3</accession>